<dbReference type="InterPro" id="IPR039329">
    <property type="entry name" value="SIAE"/>
</dbReference>
<dbReference type="STRING" id="1220578.FPE01S_01_03530"/>
<dbReference type="AlphaFoldDB" id="A0A0E9MV74"/>
<evidence type="ECO:0000259" key="2">
    <source>
        <dbReference type="Pfam" id="PF03629"/>
    </source>
</evidence>
<dbReference type="OrthoDB" id="9816001at2"/>
<dbReference type="GO" id="GO:0005975">
    <property type="term" value="P:carbohydrate metabolic process"/>
    <property type="evidence" value="ECO:0007669"/>
    <property type="project" value="TreeGrafter"/>
</dbReference>
<dbReference type="Pfam" id="PF03629">
    <property type="entry name" value="SASA"/>
    <property type="match status" value="1"/>
</dbReference>
<sequence length="475" mass="52826">MKKLILKSLFAGGTFLLSAVLPAGLFAQLRLPAIVGSGMVLQQQDSTTLWGWAGPGEKVFVTTSWNNRTDSALVNNMASWKVRIATPAAGGPYTITIRSNNTITLTDVYIGEVWVCSGQSNMEWSWYNGARDLDEDLKAPVNPMIRFFHIPKKATSYPQDDVVAKWTTCDSISLKSFSAVGYFFGKKLQQELNVPIGLINSSWGGTPAETWTPEAKVQRDPELKAAAAKLQTYAWWPTVTGQTYNGMIAPILPYSIAGTIWYQGEANTGTAATYQNLFTTMIAAWREAWRKEFPFYFVQIAPFEYGNNYNGALLQEQQTKSSTYPKTGMVVVTDLIDSVSNIHPSRKKPVGERLANWALADTYQKTGIVYRSPELVSAIRDKDKMILRFSHAENGLVVHGEEPTGFFLSDEQEKWYPAKAKVEKDVITVWAPGLANAYHVRYGFSNTIIGNVSSQEGLPVVPFRTDDWLAEKPNP</sequence>
<keyword evidence="4" id="KW-1185">Reference proteome</keyword>
<evidence type="ECO:0000313" key="3">
    <source>
        <dbReference type="EMBL" id="GAO41341.1"/>
    </source>
</evidence>
<dbReference type="EMBL" id="BBWV01000001">
    <property type="protein sequence ID" value="GAO41341.1"/>
    <property type="molecule type" value="Genomic_DNA"/>
</dbReference>
<evidence type="ECO:0000313" key="4">
    <source>
        <dbReference type="Proteomes" id="UP000033121"/>
    </source>
</evidence>
<reference evidence="3 4" key="1">
    <citation type="submission" date="2015-04" db="EMBL/GenBank/DDBJ databases">
        <title>Whole genome shotgun sequence of Flavihumibacter petaseus NBRC 106054.</title>
        <authorList>
            <person name="Miyazawa S."/>
            <person name="Hosoyama A."/>
            <person name="Hashimoto M."/>
            <person name="Noguchi M."/>
            <person name="Tsuchikane K."/>
            <person name="Ohji S."/>
            <person name="Yamazoe A."/>
            <person name="Ichikawa N."/>
            <person name="Kimura A."/>
            <person name="Fujita N."/>
        </authorList>
    </citation>
    <scope>NUCLEOTIDE SEQUENCE [LARGE SCALE GENOMIC DNA]</scope>
    <source>
        <strain evidence="3 4">NBRC 106054</strain>
    </source>
</reference>
<name>A0A0E9MV74_9BACT</name>
<dbReference type="InterPro" id="IPR036514">
    <property type="entry name" value="SGNH_hydro_sf"/>
</dbReference>
<dbReference type="Proteomes" id="UP000033121">
    <property type="component" value="Unassembled WGS sequence"/>
</dbReference>
<accession>A0A0E9MV74</accession>
<dbReference type="InterPro" id="IPR005181">
    <property type="entry name" value="SASA"/>
</dbReference>
<dbReference type="Gene3D" id="3.40.50.1110">
    <property type="entry name" value="SGNH hydrolase"/>
    <property type="match status" value="1"/>
</dbReference>
<feature type="domain" description="Sialate O-acetylesterase" evidence="2">
    <location>
        <begin position="112"/>
        <end position="356"/>
    </location>
</feature>
<protein>
    <recommendedName>
        <fullName evidence="2">Sialate O-acetylesterase domain-containing protein</fullName>
    </recommendedName>
</protein>
<proteinExistence type="predicted"/>
<comment type="caution">
    <text evidence="3">The sequence shown here is derived from an EMBL/GenBank/DDBJ whole genome shotgun (WGS) entry which is preliminary data.</text>
</comment>
<dbReference type="PANTHER" id="PTHR22901">
    <property type="entry name" value="SIALATE O-ACETYLESTERASE"/>
    <property type="match status" value="1"/>
</dbReference>
<dbReference type="RefSeq" id="WP_046367223.1">
    <property type="nucleotide sequence ID" value="NZ_BBWV01000001.1"/>
</dbReference>
<dbReference type="GO" id="GO:0001681">
    <property type="term" value="F:sialate O-acetylesterase activity"/>
    <property type="evidence" value="ECO:0007669"/>
    <property type="project" value="InterPro"/>
</dbReference>
<evidence type="ECO:0000256" key="1">
    <source>
        <dbReference type="ARBA" id="ARBA00022801"/>
    </source>
</evidence>
<dbReference type="SUPFAM" id="SSF52266">
    <property type="entry name" value="SGNH hydrolase"/>
    <property type="match status" value="1"/>
</dbReference>
<organism evidence="3 4">
    <name type="scientific">Flavihumibacter petaseus NBRC 106054</name>
    <dbReference type="NCBI Taxonomy" id="1220578"/>
    <lineage>
        <taxon>Bacteria</taxon>
        <taxon>Pseudomonadati</taxon>
        <taxon>Bacteroidota</taxon>
        <taxon>Chitinophagia</taxon>
        <taxon>Chitinophagales</taxon>
        <taxon>Chitinophagaceae</taxon>
        <taxon>Flavihumibacter</taxon>
    </lineage>
</organism>
<dbReference type="PANTHER" id="PTHR22901:SF0">
    <property type="entry name" value="SIALATE O-ACETYLESTERASE"/>
    <property type="match status" value="1"/>
</dbReference>
<gene>
    <name evidence="3" type="ORF">FPE01S_01_03530</name>
</gene>
<keyword evidence="1" id="KW-0378">Hydrolase</keyword>